<dbReference type="Proteomes" id="UP000566324">
    <property type="component" value="Unassembled WGS sequence"/>
</dbReference>
<proteinExistence type="predicted"/>
<evidence type="ECO:0000259" key="1">
    <source>
        <dbReference type="Pfam" id="PF01863"/>
    </source>
</evidence>
<dbReference type="InterPro" id="IPR053136">
    <property type="entry name" value="UTP_pyrophosphatase-like"/>
</dbReference>
<dbReference type="RefSeq" id="WP_184070385.1">
    <property type="nucleotide sequence ID" value="NZ_JACHNZ010000033.1"/>
</dbReference>
<dbReference type="EMBL" id="JACHNZ010000033">
    <property type="protein sequence ID" value="MBB4633094.1"/>
    <property type="molecule type" value="Genomic_DNA"/>
</dbReference>
<evidence type="ECO:0000313" key="3">
    <source>
        <dbReference type="Proteomes" id="UP000566324"/>
    </source>
</evidence>
<organism evidence="2 3">
    <name type="scientific">Sphingosinicella soli</name>
    <dbReference type="NCBI Taxonomy" id="333708"/>
    <lineage>
        <taxon>Bacteria</taxon>
        <taxon>Pseudomonadati</taxon>
        <taxon>Pseudomonadota</taxon>
        <taxon>Alphaproteobacteria</taxon>
        <taxon>Sphingomonadales</taxon>
        <taxon>Sphingosinicellaceae</taxon>
        <taxon>Sphingosinicella</taxon>
    </lineage>
</organism>
<dbReference type="InterPro" id="IPR002725">
    <property type="entry name" value="YgjP-like_metallopeptidase"/>
</dbReference>
<evidence type="ECO:0000313" key="2">
    <source>
        <dbReference type="EMBL" id="MBB4633094.1"/>
    </source>
</evidence>
<dbReference type="PANTHER" id="PTHR30399">
    <property type="entry name" value="UNCHARACTERIZED PROTEIN YGJP"/>
    <property type="match status" value="1"/>
</dbReference>
<dbReference type="Pfam" id="PF01863">
    <property type="entry name" value="YgjP-like"/>
    <property type="match status" value="1"/>
</dbReference>
<accession>A0A7W7F7W2</accession>
<sequence>MSLAFLRRTLSRQPALPEIVEVDGRTVPLRVRVSPRARRMTLRADAALGCIGLTLPHGVSQRRAAAFLDSQKPWIEACTRKWPSPRPFEPGGGIPYGDIELRIEWREDLPRTARLEDGVLYVGGPADALGRRVETWLRREAQRLLGEDCTALAAEIGLPPPPVRLGDTTGRWGSCSSRGGLAFSWRLVMAPEYVRRAVAAHEVAHIVHHNHGPEFHALCSRLSGATARKATRWLAVHGAALHWIGRR</sequence>
<dbReference type="CDD" id="cd07344">
    <property type="entry name" value="M48_yhfN_like"/>
    <property type="match status" value="1"/>
</dbReference>
<protein>
    <recommendedName>
        <fullName evidence="1">YgjP-like metallopeptidase domain-containing protein</fullName>
    </recommendedName>
</protein>
<dbReference type="Gene3D" id="3.30.2010.10">
    <property type="entry name" value="Metalloproteases ('zincins'), catalytic domain"/>
    <property type="match status" value="1"/>
</dbReference>
<dbReference type="PANTHER" id="PTHR30399:SF1">
    <property type="entry name" value="UTP PYROPHOSPHATASE"/>
    <property type="match status" value="1"/>
</dbReference>
<keyword evidence="3" id="KW-1185">Reference proteome</keyword>
<reference evidence="2 3" key="1">
    <citation type="submission" date="2020-08" db="EMBL/GenBank/DDBJ databases">
        <title>Genomic Encyclopedia of Type Strains, Phase IV (KMG-IV): sequencing the most valuable type-strain genomes for metagenomic binning, comparative biology and taxonomic classification.</title>
        <authorList>
            <person name="Goeker M."/>
        </authorList>
    </citation>
    <scope>NUCLEOTIDE SEQUENCE [LARGE SCALE GENOMIC DNA]</scope>
    <source>
        <strain evidence="2 3">DSM 17328</strain>
    </source>
</reference>
<name>A0A7W7F7W2_9SPHN</name>
<dbReference type="AlphaFoldDB" id="A0A7W7F7W2"/>
<gene>
    <name evidence="2" type="ORF">GGQ98_002723</name>
</gene>
<feature type="domain" description="YgjP-like metallopeptidase" evidence="1">
    <location>
        <begin position="49"/>
        <end position="235"/>
    </location>
</feature>
<comment type="caution">
    <text evidence="2">The sequence shown here is derived from an EMBL/GenBank/DDBJ whole genome shotgun (WGS) entry which is preliminary data.</text>
</comment>